<proteinExistence type="predicted"/>
<organism evidence="1 2">
    <name type="scientific">Buttiauxella izardii</name>
    <dbReference type="NCBI Taxonomy" id="82991"/>
    <lineage>
        <taxon>Bacteria</taxon>
        <taxon>Pseudomonadati</taxon>
        <taxon>Pseudomonadota</taxon>
        <taxon>Gammaproteobacteria</taxon>
        <taxon>Enterobacterales</taxon>
        <taxon>Enterobacteriaceae</taxon>
        <taxon>Buttiauxella</taxon>
    </lineage>
</organism>
<dbReference type="EMBL" id="QZWH01000024">
    <property type="protein sequence ID" value="RJT22397.1"/>
    <property type="molecule type" value="Genomic_DNA"/>
</dbReference>
<evidence type="ECO:0000313" key="1">
    <source>
        <dbReference type="EMBL" id="RJT22397.1"/>
    </source>
</evidence>
<evidence type="ECO:0000313" key="2">
    <source>
        <dbReference type="Proteomes" id="UP000276295"/>
    </source>
</evidence>
<protein>
    <submittedName>
        <fullName evidence="1">3-hydroxyacyl-CoA dehydrogenase</fullName>
    </submittedName>
</protein>
<dbReference type="AlphaFoldDB" id="A0A3A5JRX5"/>
<comment type="caution">
    <text evidence="1">The sequence shown here is derived from an EMBL/GenBank/DDBJ whole genome shotgun (WGS) entry which is preliminary data.</text>
</comment>
<sequence length="40" mass="4649">MSSGCDHLCKYLKSYLHFININSTLPFIWYDQIPLLDSGD</sequence>
<keyword evidence="2" id="KW-1185">Reference proteome</keyword>
<name>A0A3A5JRX5_9ENTR</name>
<dbReference type="Proteomes" id="UP000276295">
    <property type="component" value="Unassembled WGS sequence"/>
</dbReference>
<reference evidence="1 2" key="1">
    <citation type="submission" date="2018-09" db="EMBL/GenBank/DDBJ databases">
        <title>Draft genome sequence of Buttiauxella izardii CCUG 35510T.</title>
        <authorList>
            <person name="Salva-Serra F."/>
            <person name="Marathe N."/>
            <person name="Moore E."/>
            <person name="Stadler-Svensson L."/>
            <person name="Engstrom-Jakobsson H."/>
        </authorList>
    </citation>
    <scope>NUCLEOTIDE SEQUENCE [LARGE SCALE GENOMIC DNA]</scope>
    <source>
        <strain evidence="1 2">CCUG 35510</strain>
    </source>
</reference>
<accession>A0A3A5JRX5</accession>
<gene>
    <name evidence="1" type="ORF">D6029_12215</name>
</gene>